<dbReference type="OrthoDB" id="426210at2759"/>
<dbReference type="Pfam" id="PF00078">
    <property type="entry name" value="RVT_1"/>
    <property type="match status" value="1"/>
</dbReference>
<organism evidence="1 2">
    <name type="scientific">Paramuricea clavata</name>
    <name type="common">Red gorgonian</name>
    <name type="synonym">Violescent sea-whip</name>
    <dbReference type="NCBI Taxonomy" id="317549"/>
    <lineage>
        <taxon>Eukaryota</taxon>
        <taxon>Metazoa</taxon>
        <taxon>Cnidaria</taxon>
        <taxon>Anthozoa</taxon>
        <taxon>Octocorallia</taxon>
        <taxon>Malacalcyonacea</taxon>
        <taxon>Plexauridae</taxon>
        <taxon>Paramuricea</taxon>
    </lineage>
</organism>
<sequence length="272" mass="30513">MDKMLEAMDKKHVTAFILLDLSKAFDSINHTILLHNLKCVGASPLAIQWFHHESYLSGRPQYVRIGSTVSSTSALTHGVPQGSILSTFLFGIYVDDLPAVTVSSDLDSYDDDSKLHLAMAKLGNDLYKTAKWCLEHQLLINPDKTKFHLEDTISMLQNLPTQINLNFLRKTLKPTANDGIEKFHETQTEKDALKSFKSTSVDKKESTRKLDEAILNEIEDEAKIMEDIFQADEEDESINKILVKIDNVFKTIEARIRNVSSPGGLGTIMSMA</sequence>
<dbReference type="AlphaFoldDB" id="A0A7D9HSI3"/>
<keyword evidence="2" id="KW-1185">Reference proteome</keyword>
<name>A0A7D9HSI3_PARCT</name>
<evidence type="ECO:0000313" key="1">
    <source>
        <dbReference type="EMBL" id="CAB3989784.1"/>
    </source>
</evidence>
<gene>
    <name evidence="1" type="ORF">PACLA_8A013572</name>
</gene>
<comment type="caution">
    <text evidence="1">The sequence shown here is derived from an EMBL/GenBank/DDBJ whole genome shotgun (WGS) entry which is preliminary data.</text>
</comment>
<dbReference type="Proteomes" id="UP001152795">
    <property type="component" value="Unassembled WGS sequence"/>
</dbReference>
<dbReference type="PROSITE" id="PS50878">
    <property type="entry name" value="RT_POL"/>
    <property type="match status" value="1"/>
</dbReference>
<dbReference type="InterPro" id="IPR000477">
    <property type="entry name" value="RT_dom"/>
</dbReference>
<dbReference type="InterPro" id="IPR043502">
    <property type="entry name" value="DNA/RNA_pol_sf"/>
</dbReference>
<evidence type="ECO:0000313" key="2">
    <source>
        <dbReference type="Proteomes" id="UP001152795"/>
    </source>
</evidence>
<dbReference type="EMBL" id="CACRXK020001551">
    <property type="protein sequence ID" value="CAB3989784.1"/>
    <property type="molecule type" value="Genomic_DNA"/>
</dbReference>
<dbReference type="SUPFAM" id="SSF56672">
    <property type="entry name" value="DNA/RNA polymerases"/>
    <property type="match status" value="1"/>
</dbReference>
<protein>
    <submittedName>
        <fullName evidence="1">Uncharacterized protein</fullName>
    </submittedName>
</protein>
<reference evidence="1" key="1">
    <citation type="submission" date="2020-04" db="EMBL/GenBank/DDBJ databases">
        <authorList>
            <person name="Alioto T."/>
            <person name="Alioto T."/>
            <person name="Gomez Garrido J."/>
        </authorList>
    </citation>
    <scope>NUCLEOTIDE SEQUENCE</scope>
    <source>
        <strain evidence="1">A484AB</strain>
    </source>
</reference>
<dbReference type="PANTHER" id="PTHR33332">
    <property type="entry name" value="REVERSE TRANSCRIPTASE DOMAIN-CONTAINING PROTEIN"/>
    <property type="match status" value="1"/>
</dbReference>
<accession>A0A7D9HSI3</accession>
<proteinExistence type="predicted"/>